<dbReference type="GO" id="GO:0005829">
    <property type="term" value="C:cytosol"/>
    <property type="evidence" value="ECO:0007669"/>
    <property type="project" value="TreeGrafter"/>
</dbReference>
<accession>A0A1M6NSR3</accession>
<gene>
    <name evidence="2" type="ORF">SAMN02745194_03888</name>
</gene>
<keyword evidence="2" id="KW-0560">Oxidoreductase</keyword>
<evidence type="ECO:0000313" key="2">
    <source>
        <dbReference type="EMBL" id="SHJ98622.1"/>
    </source>
</evidence>
<keyword evidence="2" id="KW-0503">Monooxygenase</keyword>
<dbReference type="OrthoDB" id="287932at2"/>
<dbReference type="RefSeq" id="WP_073137799.1">
    <property type="nucleotide sequence ID" value="NZ_FQZF01000027.1"/>
</dbReference>
<dbReference type="InterPro" id="IPR007138">
    <property type="entry name" value="ABM_dom"/>
</dbReference>
<dbReference type="AlphaFoldDB" id="A0A1M6NSR3"/>
<dbReference type="PANTHER" id="PTHR33336:SF3">
    <property type="entry name" value="ABM DOMAIN-CONTAINING PROTEIN"/>
    <property type="match status" value="1"/>
</dbReference>
<dbReference type="STRING" id="198092.SAMN02745194_03888"/>
<dbReference type="SUPFAM" id="SSF54909">
    <property type="entry name" value="Dimeric alpha+beta barrel"/>
    <property type="match status" value="1"/>
</dbReference>
<proteinExistence type="predicted"/>
<name>A0A1M6NSR3_9PROT</name>
<dbReference type="InterPro" id="IPR050744">
    <property type="entry name" value="AI-2_Isomerase_LsrG"/>
</dbReference>
<protein>
    <submittedName>
        <fullName evidence="2">Quinol monooxygenase YgiN</fullName>
    </submittedName>
</protein>
<reference evidence="2 3" key="1">
    <citation type="submission" date="2016-11" db="EMBL/GenBank/DDBJ databases">
        <authorList>
            <person name="Jaros S."/>
            <person name="Januszkiewicz K."/>
            <person name="Wedrychowicz H."/>
        </authorList>
    </citation>
    <scope>NUCLEOTIDE SEQUENCE [LARGE SCALE GENOMIC DNA]</scope>
    <source>
        <strain evidence="2 3">DSM 14916</strain>
    </source>
</reference>
<dbReference type="PANTHER" id="PTHR33336">
    <property type="entry name" value="QUINOL MONOOXYGENASE YGIN-RELATED"/>
    <property type="match status" value="1"/>
</dbReference>
<dbReference type="InterPro" id="IPR011008">
    <property type="entry name" value="Dimeric_a/b-barrel"/>
</dbReference>
<dbReference type="PROSITE" id="PS51725">
    <property type="entry name" value="ABM"/>
    <property type="match status" value="1"/>
</dbReference>
<dbReference type="Proteomes" id="UP000184387">
    <property type="component" value="Unassembled WGS sequence"/>
</dbReference>
<feature type="domain" description="ABM" evidence="1">
    <location>
        <begin position="2"/>
        <end position="99"/>
    </location>
</feature>
<evidence type="ECO:0000259" key="1">
    <source>
        <dbReference type="PROSITE" id="PS51725"/>
    </source>
</evidence>
<dbReference type="EMBL" id="FQZF01000027">
    <property type="protein sequence ID" value="SHJ98622.1"/>
    <property type="molecule type" value="Genomic_DNA"/>
</dbReference>
<dbReference type="GO" id="GO:0004497">
    <property type="term" value="F:monooxygenase activity"/>
    <property type="evidence" value="ECO:0007669"/>
    <property type="project" value="UniProtKB-KW"/>
</dbReference>
<dbReference type="Gene3D" id="3.30.70.100">
    <property type="match status" value="1"/>
</dbReference>
<keyword evidence="3" id="KW-1185">Reference proteome</keyword>
<dbReference type="Pfam" id="PF03992">
    <property type="entry name" value="ABM"/>
    <property type="match status" value="1"/>
</dbReference>
<sequence>MVHVVAIITARPGQREALLALFRANMPAVLAEEGCIEYAPVVDLPDFGPVQAPIGPDSFMVIEKWATPEALRAHGAAPHMVAYGRASRELVAGRAVHVLTAA</sequence>
<organism evidence="2 3">
    <name type="scientific">Muricoccus roseus</name>
    <dbReference type="NCBI Taxonomy" id="198092"/>
    <lineage>
        <taxon>Bacteria</taxon>
        <taxon>Pseudomonadati</taxon>
        <taxon>Pseudomonadota</taxon>
        <taxon>Alphaproteobacteria</taxon>
        <taxon>Acetobacterales</taxon>
        <taxon>Roseomonadaceae</taxon>
        <taxon>Muricoccus</taxon>
    </lineage>
</organism>
<evidence type="ECO:0000313" key="3">
    <source>
        <dbReference type="Proteomes" id="UP000184387"/>
    </source>
</evidence>